<dbReference type="RefSeq" id="XP_007288843.1">
    <property type="nucleotide sequence ID" value="XM_007288781.1"/>
</dbReference>
<evidence type="ECO:0000313" key="1">
    <source>
        <dbReference type="EMBL" id="EKD20272.1"/>
    </source>
</evidence>
<dbReference type="STRING" id="1072389.K1X5A2"/>
<organism evidence="1 2">
    <name type="scientific">Marssonina brunnea f. sp. multigermtubi (strain MB_m1)</name>
    <name type="common">Marssonina leaf spot fungus</name>
    <dbReference type="NCBI Taxonomy" id="1072389"/>
    <lineage>
        <taxon>Eukaryota</taxon>
        <taxon>Fungi</taxon>
        <taxon>Dikarya</taxon>
        <taxon>Ascomycota</taxon>
        <taxon>Pezizomycotina</taxon>
        <taxon>Leotiomycetes</taxon>
        <taxon>Helotiales</taxon>
        <taxon>Drepanopezizaceae</taxon>
        <taxon>Drepanopeziza</taxon>
    </lineage>
</organism>
<proteinExistence type="predicted"/>
<dbReference type="EMBL" id="JH921429">
    <property type="protein sequence ID" value="EKD20272.1"/>
    <property type="molecule type" value="Genomic_DNA"/>
</dbReference>
<keyword evidence="2" id="KW-1185">Reference proteome</keyword>
<gene>
    <name evidence="1" type="ORF">MBM_00954</name>
</gene>
<dbReference type="AlphaFoldDB" id="K1X5A2"/>
<dbReference type="GeneID" id="18756889"/>
<sequence>MPSLDSLPAETLLIIARILGGAYLRGRVDHILLFRSWYSVTQSVAWEDVALSLSTLTGFLQAPPDVQSFIRSRVKHLSISGSYSIPNELHHLASRQSVSDPAHTEAQKRARWRTQQHARSTELSSALAAFSTGLAQMRKLRTFRLALSCDAETYASVAADDTWTAALKSVVAALPPSLESLTMDKLGPTTRYATAGESDAHAVCQALHARNALPALRHLRLRVHCVCPELFDVVRIGVHPVLETVVVSLTAGDPDVDIVHHARCCTDPQRQSQWLYADMVDAARCAVSACFPSIRTLRIVRYDVQALKFSSDDIVSGEIVDLPEGVSWDDVDGGDERVAAADEAIGSGDHVYLGDDVVEEEVGHVAATVQAMVGVELMPEMTLTININTAV</sequence>
<name>K1X5A2_MARBU</name>
<dbReference type="Proteomes" id="UP000006753">
    <property type="component" value="Unassembled WGS sequence"/>
</dbReference>
<accession>K1X5A2</accession>
<reference evidence="1 2" key="1">
    <citation type="journal article" date="2012" name="BMC Genomics">
        <title>Sequencing the genome of Marssonina brunnea reveals fungus-poplar co-evolution.</title>
        <authorList>
            <person name="Zhu S."/>
            <person name="Cao Y.-Z."/>
            <person name="Jiang C."/>
            <person name="Tan B.-Y."/>
            <person name="Wang Z."/>
            <person name="Feng S."/>
            <person name="Zhang L."/>
            <person name="Su X.-H."/>
            <person name="Brejova B."/>
            <person name="Vinar T."/>
            <person name="Xu M."/>
            <person name="Wang M.-X."/>
            <person name="Zhang S.-G."/>
            <person name="Huang M.-R."/>
            <person name="Wu R."/>
            <person name="Zhou Y."/>
        </authorList>
    </citation>
    <scope>NUCLEOTIDE SEQUENCE [LARGE SCALE GENOMIC DNA]</scope>
    <source>
        <strain evidence="1 2">MB_m1</strain>
    </source>
</reference>
<dbReference type="KEGG" id="mbe:MBM_00954"/>
<dbReference type="HOGENOM" id="CLU_706109_0_0_1"/>
<protein>
    <recommendedName>
        <fullName evidence="3">F-box domain-containing protein</fullName>
    </recommendedName>
</protein>
<evidence type="ECO:0000313" key="2">
    <source>
        <dbReference type="Proteomes" id="UP000006753"/>
    </source>
</evidence>
<dbReference type="OrthoDB" id="3637487at2759"/>
<evidence type="ECO:0008006" key="3">
    <source>
        <dbReference type="Google" id="ProtNLM"/>
    </source>
</evidence>
<dbReference type="InParanoid" id="K1X5A2"/>